<evidence type="ECO:0000313" key="5">
    <source>
        <dbReference type="Proteomes" id="UP000029226"/>
    </source>
</evidence>
<dbReference type="EMBL" id="BBMM01000001">
    <property type="protein sequence ID" value="GAK98378.1"/>
    <property type="molecule type" value="Genomic_DNA"/>
</dbReference>
<sequence>MKHTFLALFILCSLLIDAQVGDAYTTGINFEVFQSGVQLKAGNFDNEIKGTRYLNDEYVMGSLEIDGQSQGFFLKYDIYSDSFLFSTSKTTVDDKYLTRNPELVIKLNGKTFQYFDFGNEHDGYYEIVGDIDSDKKLLIKHGKTLIEPQQAYNTGYAKADKPKLITTTAYFILNKENHLTEVENHKKRILRSISDKKNEKLVKSFIKTEDLDFNEDGKSLLKVLSYYYNL</sequence>
<evidence type="ECO:0000313" key="2">
    <source>
        <dbReference type="EMBL" id="GAK74516.1"/>
    </source>
</evidence>
<accession>A0A081D6H0</accession>
<proteinExistence type="predicted"/>
<evidence type="ECO:0000313" key="4">
    <source>
        <dbReference type="Proteomes" id="UP000028980"/>
    </source>
</evidence>
<keyword evidence="1" id="KW-0732">Signal</keyword>
<comment type="caution">
    <text evidence="2">The sequence shown here is derived from an EMBL/GenBank/DDBJ whole genome shotgun (WGS) entry which is preliminary data.</text>
</comment>
<feature type="chain" id="PRO_5010404511" evidence="1">
    <location>
        <begin position="19"/>
        <end position="230"/>
    </location>
</feature>
<dbReference type="RefSeq" id="WP_042244800.1">
    <property type="nucleotide sequence ID" value="NZ_CP138994.1"/>
</dbReference>
<evidence type="ECO:0000313" key="3">
    <source>
        <dbReference type="EMBL" id="GAK98378.1"/>
    </source>
</evidence>
<protein>
    <submittedName>
        <fullName evidence="2">Uncharacterized protein</fullName>
    </submittedName>
</protein>
<dbReference type="AlphaFoldDB" id="A0A081D6H0"/>
<organism evidence="2 4">
    <name type="scientific">Nonlabens ulvanivorans</name>
    <name type="common">Persicivirga ulvanivorans</name>
    <dbReference type="NCBI Taxonomy" id="906888"/>
    <lineage>
        <taxon>Bacteria</taxon>
        <taxon>Pseudomonadati</taxon>
        <taxon>Bacteroidota</taxon>
        <taxon>Flavobacteriia</taxon>
        <taxon>Flavobacteriales</taxon>
        <taxon>Flavobacteriaceae</taxon>
        <taxon>Nonlabens</taxon>
    </lineage>
</organism>
<dbReference type="Proteomes" id="UP000029226">
    <property type="component" value="Unassembled WGS sequence"/>
</dbReference>
<reference evidence="4 5" key="1">
    <citation type="journal article" date="2014" name="Genome Announc.">
        <title>Draft Genome Sequences of Marine Flavobacterium Nonlabens Strains NR17, NR24, NR27, NR32, NR33, and Ara13.</title>
        <authorList>
            <person name="Nakanishi M."/>
            <person name="Meirelles P."/>
            <person name="Suzuki R."/>
            <person name="Takatani N."/>
            <person name="Mino S."/>
            <person name="Suda W."/>
            <person name="Oshima K."/>
            <person name="Hattori M."/>
            <person name="Ohkuma M."/>
            <person name="Hosokawa M."/>
            <person name="Miyashita K."/>
            <person name="Thompson F.L."/>
            <person name="Niwa A."/>
            <person name="Sawabe T."/>
            <person name="Sawabe T."/>
        </authorList>
    </citation>
    <scope>NUCLEOTIDE SEQUENCE [LARGE SCALE GENOMIC DNA]</scope>
    <source>
        <strain evidence="2">JCM 19296</strain>
        <strain evidence="3">JCM 19314</strain>
        <strain evidence="4">JCM19296</strain>
        <strain evidence="5">JCM19314</strain>
    </source>
</reference>
<feature type="signal peptide" evidence="1">
    <location>
        <begin position="1"/>
        <end position="18"/>
    </location>
</feature>
<name>A0A081D6H0_NONUL</name>
<gene>
    <name evidence="2" type="ORF">JCM19296_94</name>
    <name evidence="3" type="ORF">JCM19314_2409</name>
</gene>
<dbReference type="Proteomes" id="UP000028980">
    <property type="component" value="Unassembled WGS sequence"/>
</dbReference>
<evidence type="ECO:0000256" key="1">
    <source>
        <dbReference type="SAM" id="SignalP"/>
    </source>
</evidence>
<dbReference type="EMBL" id="BBLG01000001">
    <property type="protein sequence ID" value="GAK74516.1"/>
    <property type="molecule type" value="Genomic_DNA"/>
</dbReference>